<comment type="caution">
    <text evidence="3">The sequence shown here is derived from an EMBL/GenBank/DDBJ whole genome shotgun (WGS) entry which is preliminary data.</text>
</comment>
<dbReference type="InterPro" id="IPR027417">
    <property type="entry name" value="P-loop_NTPase"/>
</dbReference>
<dbReference type="InterPro" id="IPR038726">
    <property type="entry name" value="PDDEXK_AddAB-type"/>
</dbReference>
<keyword evidence="3" id="KW-0378">Hydrolase</keyword>
<dbReference type="EMBL" id="QNRK01000034">
    <property type="protein sequence ID" value="RBP05697.1"/>
    <property type="molecule type" value="Genomic_DNA"/>
</dbReference>
<keyword evidence="3" id="KW-0067">ATP-binding</keyword>
<dbReference type="NCBIfam" id="TIGR02786">
    <property type="entry name" value="addB_alphas"/>
    <property type="match status" value="1"/>
</dbReference>
<dbReference type="AlphaFoldDB" id="A0A366ETH3"/>
<accession>A0A366ETH3</accession>
<name>A0A366ETH3_9HYPH</name>
<keyword evidence="3" id="KW-0547">Nucleotide-binding</keyword>
<evidence type="ECO:0000259" key="2">
    <source>
        <dbReference type="Pfam" id="PF12705"/>
    </source>
</evidence>
<dbReference type="GO" id="GO:0004386">
    <property type="term" value="F:helicase activity"/>
    <property type="evidence" value="ECO:0007669"/>
    <property type="project" value="UniProtKB-KW"/>
</dbReference>
<dbReference type="Proteomes" id="UP000253529">
    <property type="component" value="Unassembled WGS sequence"/>
</dbReference>
<sequence length="1049" mass="110495">MLIRAPRVFTIPPGAPFLATLSRALIDGELIEGFPGSGGPLALAEATIYVPTRRAASALADALLAASGGRAVLLPRIAPLGAFEPDDSTVFADPGADDASPAGPRPAVGALTRRHVLALLVRQWGQALRGAIRSADADGLDCDPLEPALVASTPAQAYALAGDLAALIDDLIIEGVKPKALDALAPDAAYDRYWRITLDFLKIAFAAWPAWLAENGLIDRAARVAALVDAEVAALAAGARARRGPTIIAGSTGANRATARLIAAVARSDRGAVVLPGLDTRLDERAWDMIGASDGDEQGLAGHPQALLRRLIGLIGVARADVRPLGRQAGPLAARAALIGEALRPAESTDAWRDRSAALAPPAVAAALESVAVIVADHETEEALALAIAMREVLETPGKTAALITPDPSIARRVAAELARWGVEVEDSAGRSLGETEAGALARLLLNAAADFRPLALQALLAHPSARLGRDRAGKAAAARALELGVFRAAPIVALDDLDAAFAAARAAAADRHAHPAVRSVGDARRAEGEGLARDCAAVLGPLRRLGSAPLRDWLDAHRAALAAVLAAPDDAAVPHGAPALDDLIEEWRAAAGEGFPCTLADYARLFEEALFGVRAPPAPSGCPRLAILGLLEARLLAFDRTLVAGLDEKVWPPAVNTDAFLNRPMRARLGLSPPERRIGQTAHDFVAALGARETILSRARKRGGEPTVASRFLQRLGAAAGAEAIGAAERRGAQYLAWARALDKPDSIAPAPRPEPTPPADKRPRSLSVTRIETLRRDPYAIYAERILRLKGLDPVQRALGPREAGEAWHGALEDFSIAFPAGALPPEARDRLAGLARAHFAELLRDPAFAGLNWPNIEKAIDVFIGFEAEARTEIERIFVERQGEIVIPLRDGSQFRLTARADRIDRLVDGEATLIDYKSGRPPGKKEVTIGLAPQLTLEAAILMRGGFADLGAMTPRRALYIKLGGADGGEAREAAEKGEDIAELAERHFADLKVLLDQFVDPGTPYLSRPMPKFASRFADYDHLARVKEWSKAGGAGEPTAGEAG</sequence>
<evidence type="ECO:0000313" key="4">
    <source>
        <dbReference type="Proteomes" id="UP000253529"/>
    </source>
</evidence>
<keyword evidence="4" id="KW-1185">Reference proteome</keyword>
<reference evidence="3 4" key="1">
    <citation type="submission" date="2018-06" db="EMBL/GenBank/DDBJ databases">
        <title>Genomic Encyclopedia of Type Strains, Phase IV (KMG-IV): sequencing the most valuable type-strain genomes for metagenomic binning, comparative biology and taxonomic classification.</title>
        <authorList>
            <person name="Goeker M."/>
        </authorList>
    </citation>
    <scope>NUCLEOTIDE SEQUENCE [LARGE SCALE GENOMIC DNA]</scope>
    <source>
        <strain evidence="3 4">DSM 24875</strain>
    </source>
</reference>
<gene>
    <name evidence="3" type="ORF">DFR50_13460</name>
</gene>
<evidence type="ECO:0000313" key="3">
    <source>
        <dbReference type="EMBL" id="RBP05697.1"/>
    </source>
</evidence>
<dbReference type="Pfam" id="PF12705">
    <property type="entry name" value="PDDEXK_1"/>
    <property type="match status" value="1"/>
</dbReference>
<dbReference type="OrthoDB" id="9780606at2"/>
<feature type="region of interest" description="Disordered" evidence="1">
    <location>
        <begin position="747"/>
        <end position="768"/>
    </location>
</feature>
<feature type="domain" description="PD-(D/E)XK endonuclease-like" evidence="2">
    <location>
        <begin position="767"/>
        <end position="996"/>
    </location>
</feature>
<proteinExistence type="predicted"/>
<dbReference type="RefSeq" id="WP_113891844.1">
    <property type="nucleotide sequence ID" value="NZ_QNRK01000034.1"/>
</dbReference>
<dbReference type="InterPro" id="IPR014153">
    <property type="entry name" value="Ds_break_AddB"/>
</dbReference>
<keyword evidence="3" id="KW-0347">Helicase</keyword>
<organism evidence="3 4">
    <name type="scientific">Roseiarcus fermentans</name>
    <dbReference type="NCBI Taxonomy" id="1473586"/>
    <lineage>
        <taxon>Bacteria</taxon>
        <taxon>Pseudomonadati</taxon>
        <taxon>Pseudomonadota</taxon>
        <taxon>Alphaproteobacteria</taxon>
        <taxon>Hyphomicrobiales</taxon>
        <taxon>Roseiarcaceae</taxon>
        <taxon>Roseiarcus</taxon>
    </lineage>
</organism>
<protein>
    <submittedName>
        <fullName evidence="3">ATP-dependent helicase/nuclease subunit B</fullName>
    </submittedName>
</protein>
<dbReference type="SUPFAM" id="SSF52540">
    <property type="entry name" value="P-loop containing nucleoside triphosphate hydrolases"/>
    <property type="match status" value="1"/>
</dbReference>
<evidence type="ECO:0000256" key="1">
    <source>
        <dbReference type="SAM" id="MobiDB-lite"/>
    </source>
</evidence>